<dbReference type="AlphaFoldDB" id="A0A5Q4BPH8"/>
<dbReference type="OrthoDB" id="415825at2759"/>
<dbReference type="GO" id="GO:0050660">
    <property type="term" value="F:flavin adenine dinucleotide binding"/>
    <property type="evidence" value="ECO:0007669"/>
    <property type="project" value="InterPro"/>
</dbReference>
<sequence>MNRTEWKDGRHGYTTTIGDLDNGLAVDLSLLNDIKINKGQKTLTVGPGVKVNEILDRIFPANMASAFFKAVETYSGRMPAEMAFIAIQVYDPAAGQSQVMTNWIYVGPGADARRVLAPILDLRPPYAVSSNVAANKLTNSTLSGFGAAMCQEGVIRDIYSVNERNYSAATWDKTFERMARFFEDNPGGRGSALQYKRYPNQAMSSVSKDETAWPWRDATGY</sequence>
<evidence type="ECO:0000313" key="1">
    <source>
        <dbReference type="EMBL" id="TQN68681.1"/>
    </source>
</evidence>
<dbReference type="Proteomes" id="UP000326340">
    <property type="component" value="Unassembled WGS sequence"/>
</dbReference>
<dbReference type="SUPFAM" id="SSF56176">
    <property type="entry name" value="FAD-binding/transporter-associated domain-like"/>
    <property type="match status" value="1"/>
</dbReference>
<comment type="caution">
    <text evidence="1">The sequence shown here is derived from an EMBL/GenBank/DDBJ whole genome shotgun (WGS) entry which is preliminary data.</text>
</comment>
<accession>A0A5Q4BPH8</accession>
<keyword evidence="2" id="KW-1185">Reference proteome</keyword>
<dbReference type="EMBL" id="PUHP01000652">
    <property type="protein sequence ID" value="TQN68681.1"/>
    <property type="molecule type" value="Genomic_DNA"/>
</dbReference>
<dbReference type="Gene3D" id="3.40.462.20">
    <property type="match status" value="1"/>
</dbReference>
<reference evidence="1 2" key="1">
    <citation type="journal article" date="2019" name="Sci. Rep.">
        <title>Colletotrichum shisoi sp. nov., an anthracnose pathogen of Perilla frutescens in Japan: molecular phylogenetic, morphological and genomic evidence.</title>
        <authorList>
            <person name="Gan P."/>
            <person name="Tsushima A."/>
            <person name="Hiroyama R."/>
            <person name="Narusaka M."/>
            <person name="Takano Y."/>
            <person name="Narusaka Y."/>
            <person name="Kawaradani M."/>
            <person name="Damm U."/>
            <person name="Shirasu K."/>
        </authorList>
    </citation>
    <scope>NUCLEOTIDE SEQUENCE [LARGE SCALE GENOMIC DNA]</scope>
    <source>
        <strain evidence="1 2">PG-2018a</strain>
    </source>
</reference>
<gene>
    <name evidence="1" type="primary">AzaG</name>
    <name evidence="1" type="ORF">CSHISOI_06840</name>
</gene>
<evidence type="ECO:0000313" key="2">
    <source>
        <dbReference type="Proteomes" id="UP000326340"/>
    </source>
</evidence>
<protein>
    <submittedName>
        <fullName evidence="1">FAD-linked oxidoreductase azaG</fullName>
    </submittedName>
</protein>
<name>A0A5Q4BPH8_9PEZI</name>
<feature type="non-terminal residue" evidence="1">
    <location>
        <position position="221"/>
    </location>
</feature>
<dbReference type="InterPro" id="IPR036318">
    <property type="entry name" value="FAD-bd_PCMH-like_sf"/>
</dbReference>
<proteinExistence type="predicted"/>
<organism evidence="1 2">
    <name type="scientific">Colletotrichum shisoi</name>
    <dbReference type="NCBI Taxonomy" id="2078593"/>
    <lineage>
        <taxon>Eukaryota</taxon>
        <taxon>Fungi</taxon>
        <taxon>Dikarya</taxon>
        <taxon>Ascomycota</taxon>
        <taxon>Pezizomycotina</taxon>
        <taxon>Sordariomycetes</taxon>
        <taxon>Hypocreomycetidae</taxon>
        <taxon>Glomerellales</taxon>
        <taxon>Glomerellaceae</taxon>
        <taxon>Colletotrichum</taxon>
        <taxon>Colletotrichum destructivum species complex</taxon>
    </lineage>
</organism>